<evidence type="ECO:0000256" key="4">
    <source>
        <dbReference type="ARBA" id="ARBA00022833"/>
    </source>
</evidence>
<feature type="domain" description="C2H2-type" evidence="11">
    <location>
        <begin position="567"/>
        <end position="594"/>
    </location>
</feature>
<evidence type="ECO:0000259" key="12">
    <source>
        <dbReference type="PROSITE" id="PS50950"/>
    </source>
</evidence>
<feature type="binding site" evidence="9">
    <location>
        <position position="859"/>
    </location>
    <ligand>
        <name>Zn(2+)</name>
        <dbReference type="ChEBI" id="CHEBI:29105"/>
    </ligand>
</feature>
<dbReference type="InterPro" id="IPR036236">
    <property type="entry name" value="Znf_C2H2_sf"/>
</dbReference>
<evidence type="ECO:0000256" key="7">
    <source>
        <dbReference type="PROSITE-ProRule" id="PRU00042"/>
    </source>
</evidence>
<dbReference type="SUPFAM" id="SSF57716">
    <property type="entry name" value="Glucocorticoid receptor-like (DNA-binding domain)"/>
    <property type="match status" value="2"/>
</dbReference>
<dbReference type="PROSITE" id="PS50157">
    <property type="entry name" value="ZINC_FINGER_C2H2_2"/>
    <property type="match status" value="17"/>
</dbReference>
<dbReference type="Pfam" id="PF00096">
    <property type="entry name" value="zf-C2H2"/>
    <property type="match status" value="5"/>
</dbReference>
<feature type="domain" description="C2H2-type" evidence="11">
    <location>
        <begin position="1333"/>
        <end position="1360"/>
    </location>
</feature>
<sequence>MRCCVPFCENTSDNMSTSERTGITFHGLPSEGNLRTAWLRALGTQDHHLPDPAVVCSQHFLDDDFYTTESCVRQIHSNAVPSIVQMCMICLDSDSKLSLMSKHKLEEAYEQLTGLSLFQLCRRGNLKQTLCVMCAQRLINFSRFRDLSLRAHSLLTDSVEQHASNTIQHKELMNCTSAHLKCNLTQTTLGANHCDLYIDHTDGEESVVGDVATVVVKNENSSDSMSSADNLELAQEDDNHIDNSNNECASDDEYSDMSIELESRLLDEAISQALRRKADHVAATQSSIKSESDIFQCEFCFEDFVQELAYKEHMSKHLQSAASETACASLQVCEPREAVSRSCDSLVLQNKTGSQRLNDDPPPSADCAQALVAPLSARLAANNDNKVQATEEAGAIQKSEQILETNIDQLDKRSSQSGTKPYTDCVVQLYDIFKKPKQAVPDEKPRVRIHTAKPYSCQILNYKCAPTSRILKHKMTHTEEKPFSCELCNYKSARKQGLLQHLKTHTGEKPYSCEICKYKCARKQNLFHHIKIHTGEKPFSCDICKYKCSQKSSLLRHKRTHTGGKPFSCKVCEYKCAQKWILLQHIKTHTGEKPFCCDICHYKCAQKWILLQHIKTHTGERSFTCDICNYKCARKSSLLRHNKTHTGEKPFSCELCNYKCSQKCTLVRHIKTHTGKKPFSCEICNFKCAHKSNLLRHIKTHTGEYCLLCAALKAEQYLSVEDYCIRDDTPIMRCCVPFCENTSDNMSTSERTGITFHAEGNLRTAWIRALGTQDHHLPDPAVVCSQHFLDDDFYTTESCVRQIHSNAVPSIVQMCMICLDSDSKLSLMSKHKLEEAYEQLTGLSLFQLCRRGNLKQMLCVMCAQRLINFSRFRDLSLRAHSLLTDSVEQNKLINIQHKEPMNRTMKHLQCKLTQTTLAANYCDLYINHIDEERTAAEESVRDVTFVLKREDSSDSMSNADNSESVHKDDNSNNECVNRDEFSNMSIKLEPMQDDEALHEALRIKEAASCISEDVVGTESYINIKSESTVFGCTLCYEDFVQEDAYKEHMIMHFQNDGSNAACPAQPHAAVKRSCDSLVLQNKTGSQRLNDDPPPSADCAQALVAPLSARLAANNDNKVQATEEAGAIQKSEQILETNIDQLDKRSSQSGTKPYTDINRFTNCVVQLYDIFKKPKQAVLDEKPRVRIHTAAKPYSCQILNYKCTPTSRILKHKMTHRGEKPFSCDICNYKCARKGHLLQHIKTHTGEKSFSCEVCNYKFARKCSLLRHIKTHTGEKPFSCDICNYKCTQKSHLLQHIKTHTGEKPFSCEVCNYKCARKCSLLGHITTHTGEKPFSCDICNYKCTQKSHLLRHNKTHTGEKPFSCELCNYKCSLKCTLVRHIKTHTGKKPFSCEICNFKCAHKSNLLRHIKTHTGE</sequence>
<keyword evidence="4 9" id="KW-0862">Zinc</keyword>
<evidence type="ECO:0000256" key="6">
    <source>
        <dbReference type="ARBA" id="ARBA00023242"/>
    </source>
</evidence>
<feature type="binding site" evidence="9">
    <location>
        <position position="131"/>
    </location>
    <ligand>
        <name>Zn(2+)</name>
        <dbReference type="ChEBI" id="CHEBI:29105"/>
    </ligand>
</feature>
<dbReference type="Proteomes" id="UP001652582">
    <property type="component" value="Chromosome 27"/>
</dbReference>
<dbReference type="Pfam" id="PF12874">
    <property type="entry name" value="zf-met"/>
    <property type="match status" value="1"/>
</dbReference>
<evidence type="ECO:0000256" key="9">
    <source>
        <dbReference type="PROSITE-ProRule" id="PRU01263"/>
    </source>
</evidence>
<feature type="binding site" evidence="9">
    <location>
        <position position="818"/>
    </location>
    <ligand>
        <name>Zn(2+)</name>
        <dbReference type="ChEBI" id="CHEBI:29105"/>
    </ligand>
</feature>
<protein>
    <submittedName>
        <fullName evidence="15">Zinc finger protein 26</fullName>
    </submittedName>
</protein>
<evidence type="ECO:0000256" key="10">
    <source>
        <dbReference type="SAM" id="MobiDB-lite"/>
    </source>
</evidence>
<evidence type="ECO:0000256" key="8">
    <source>
        <dbReference type="PROSITE-ProRule" id="PRU00309"/>
    </source>
</evidence>
<feature type="binding site" evidence="9">
    <location>
        <position position="815"/>
    </location>
    <ligand>
        <name>Zn(2+)</name>
        <dbReference type="ChEBI" id="CHEBI:29105"/>
    </ligand>
</feature>
<dbReference type="Pfam" id="PF05485">
    <property type="entry name" value="THAP"/>
    <property type="match status" value="2"/>
</dbReference>
<dbReference type="InterPro" id="IPR012934">
    <property type="entry name" value="Znf_AD"/>
</dbReference>
<name>A0ABM3M4Z7_BICAN</name>
<evidence type="ECO:0000313" key="15">
    <source>
        <dbReference type="RefSeq" id="XP_052745995.1"/>
    </source>
</evidence>
<dbReference type="RefSeq" id="XP_052745995.1">
    <property type="nucleotide sequence ID" value="XM_052890035.1"/>
</dbReference>
<dbReference type="SMART" id="SM00980">
    <property type="entry name" value="THAP"/>
    <property type="match status" value="2"/>
</dbReference>
<dbReference type="InterPro" id="IPR038441">
    <property type="entry name" value="THAP_Znf_sf"/>
</dbReference>
<feature type="domain" description="C2H2-type" evidence="11">
    <location>
        <begin position="623"/>
        <end position="650"/>
    </location>
</feature>
<feature type="domain" description="C2H2-type" evidence="11">
    <location>
        <begin position="1221"/>
        <end position="1248"/>
    </location>
</feature>
<dbReference type="InterPro" id="IPR013087">
    <property type="entry name" value="Znf_C2H2_type"/>
</dbReference>
<keyword evidence="5 8" id="KW-0238">DNA-binding</keyword>
<feature type="domain" description="ZAD" evidence="13">
    <location>
        <begin position="85"/>
        <end position="158"/>
    </location>
</feature>
<feature type="domain" description="C2H2-type" evidence="11">
    <location>
        <begin position="483"/>
        <end position="510"/>
    </location>
</feature>
<gene>
    <name evidence="15" type="primary">LOC112056775</name>
</gene>
<keyword evidence="6" id="KW-0539">Nucleus</keyword>
<feature type="domain" description="C2H2-type" evidence="11">
    <location>
        <begin position="1361"/>
        <end position="1388"/>
    </location>
</feature>
<feature type="binding site" evidence="9">
    <location>
        <position position="134"/>
    </location>
    <ligand>
        <name>Zn(2+)</name>
        <dbReference type="ChEBI" id="CHEBI:29105"/>
    </ligand>
</feature>
<feature type="domain" description="C2H2-type" evidence="11">
    <location>
        <begin position="1305"/>
        <end position="1332"/>
    </location>
</feature>
<dbReference type="PROSITE" id="PS51915">
    <property type="entry name" value="ZAD"/>
    <property type="match status" value="2"/>
</dbReference>
<feature type="region of interest" description="Disordered" evidence="10">
    <location>
        <begin position="952"/>
        <end position="977"/>
    </location>
</feature>
<dbReference type="PROSITE" id="PS00028">
    <property type="entry name" value="ZINC_FINGER_C2H2_1"/>
    <property type="match status" value="16"/>
</dbReference>
<feature type="domain" description="C2H2-type" evidence="11">
    <location>
        <begin position="455"/>
        <end position="482"/>
    </location>
</feature>
<feature type="domain" description="C2H2-type" evidence="11">
    <location>
        <begin position="539"/>
        <end position="566"/>
    </location>
</feature>
<feature type="domain" description="ZAD" evidence="13">
    <location>
        <begin position="813"/>
        <end position="886"/>
    </location>
</feature>
<dbReference type="SUPFAM" id="SSF57667">
    <property type="entry name" value="beta-beta-alpha zinc fingers"/>
    <property type="match status" value="9"/>
</dbReference>
<reference evidence="15" key="1">
    <citation type="submission" date="2025-08" db="UniProtKB">
        <authorList>
            <consortium name="RefSeq"/>
        </authorList>
    </citation>
    <scope>IDENTIFICATION</scope>
</reference>
<dbReference type="PANTHER" id="PTHR23235:SF142">
    <property type="entry name" value="ZINC FINGER PROTEIN 384"/>
    <property type="match status" value="1"/>
</dbReference>
<evidence type="ECO:0000256" key="2">
    <source>
        <dbReference type="ARBA" id="ARBA00022737"/>
    </source>
</evidence>
<keyword evidence="14" id="KW-1185">Reference proteome</keyword>
<evidence type="ECO:0000256" key="3">
    <source>
        <dbReference type="ARBA" id="ARBA00022771"/>
    </source>
</evidence>
<dbReference type="SMART" id="SM00355">
    <property type="entry name" value="ZnF_C2H2"/>
    <property type="match status" value="17"/>
</dbReference>
<feature type="binding site" evidence="9">
    <location>
        <position position="90"/>
    </location>
    <ligand>
        <name>Zn(2+)</name>
        <dbReference type="ChEBI" id="CHEBI:29105"/>
    </ligand>
</feature>
<feature type="domain" description="C2H2-type" evidence="11">
    <location>
        <begin position="1249"/>
        <end position="1276"/>
    </location>
</feature>
<feature type="domain" description="THAP-type" evidence="12">
    <location>
        <begin position="1"/>
        <end position="84"/>
    </location>
</feature>
<dbReference type="Gene3D" id="6.20.210.20">
    <property type="entry name" value="THAP domain"/>
    <property type="match status" value="1"/>
</dbReference>
<feature type="binding site" evidence="9">
    <location>
        <position position="87"/>
    </location>
    <ligand>
        <name>Zn(2+)</name>
        <dbReference type="ChEBI" id="CHEBI:29105"/>
    </ligand>
</feature>
<proteinExistence type="predicted"/>
<feature type="domain" description="C2H2-type" evidence="11">
    <location>
        <begin position="651"/>
        <end position="678"/>
    </location>
</feature>
<organism evidence="14 15">
    <name type="scientific">Bicyclus anynana</name>
    <name type="common">Squinting bush brown butterfly</name>
    <dbReference type="NCBI Taxonomy" id="110368"/>
    <lineage>
        <taxon>Eukaryota</taxon>
        <taxon>Metazoa</taxon>
        <taxon>Ecdysozoa</taxon>
        <taxon>Arthropoda</taxon>
        <taxon>Hexapoda</taxon>
        <taxon>Insecta</taxon>
        <taxon>Pterygota</taxon>
        <taxon>Neoptera</taxon>
        <taxon>Endopterygota</taxon>
        <taxon>Lepidoptera</taxon>
        <taxon>Glossata</taxon>
        <taxon>Ditrysia</taxon>
        <taxon>Papilionoidea</taxon>
        <taxon>Nymphalidae</taxon>
        <taxon>Satyrinae</taxon>
        <taxon>Satyrini</taxon>
        <taxon>Mycalesina</taxon>
        <taxon>Bicyclus</taxon>
    </lineage>
</organism>
<dbReference type="GeneID" id="112056775"/>
<feature type="domain" description="C2H2-type" evidence="11">
    <location>
        <begin position="595"/>
        <end position="622"/>
    </location>
</feature>
<accession>A0ABM3M4Z7</accession>
<dbReference type="PROSITE" id="PS50950">
    <property type="entry name" value="ZF_THAP"/>
    <property type="match status" value="2"/>
</dbReference>
<keyword evidence="2" id="KW-0677">Repeat</keyword>
<feature type="domain" description="C2H2-type" evidence="11">
    <location>
        <begin position="511"/>
        <end position="538"/>
    </location>
</feature>
<feature type="binding site" evidence="9">
    <location>
        <position position="862"/>
    </location>
    <ligand>
        <name>Zn(2+)</name>
        <dbReference type="ChEBI" id="CHEBI:29105"/>
    </ligand>
</feature>
<feature type="domain" description="C2H2-type" evidence="11">
    <location>
        <begin position="1193"/>
        <end position="1220"/>
    </location>
</feature>
<dbReference type="SMART" id="SM00868">
    <property type="entry name" value="zf-AD"/>
    <property type="match status" value="2"/>
</dbReference>
<feature type="domain" description="THAP-type" evidence="12">
    <location>
        <begin position="729"/>
        <end position="812"/>
    </location>
</feature>
<evidence type="ECO:0000256" key="5">
    <source>
        <dbReference type="ARBA" id="ARBA00023125"/>
    </source>
</evidence>
<dbReference type="Gene3D" id="3.30.160.60">
    <property type="entry name" value="Classic Zinc Finger"/>
    <property type="match status" value="15"/>
</dbReference>
<dbReference type="InterPro" id="IPR006612">
    <property type="entry name" value="THAP_Znf"/>
</dbReference>
<feature type="domain" description="C2H2-type" evidence="11">
    <location>
        <begin position="1277"/>
        <end position="1304"/>
    </location>
</feature>
<evidence type="ECO:0000259" key="13">
    <source>
        <dbReference type="PROSITE" id="PS51915"/>
    </source>
</evidence>
<dbReference type="PANTHER" id="PTHR23235">
    <property type="entry name" value="KRUEPPEL-LIKE TRANSCRIPTION FACTOR"/>
    <property type="match status" value="1"/>
</dbReference>
<evidence type="ECO:0000259" key="11">
    <source>
        <dbReference type="PROSITE" id="PS50157"/>
    </source>
</evidence>
<keyword evidence="1 9" id="KW-0479">Metal-binding</keyword>
<evidence type="ECO:0000313" key="14">
    <source>
        <dbReference type="Proteomes" id="UP001652582"/>
    </source>
</evidence>
<evidence type="ECO:0000256" key="1">
    <source>
        <dbReference type="ARBA" id="ARBA00022723"/>
    </source>
</evidence>
<feature type="compositionally biased region" description="Basic and acidic residues" evidence="10">
    <location>
        <begin position="963"/>
        <end position="977"/>
    </location>
</feature>
<feature type="domain" description="C2H2-type" evidence="11">
    <location>
        <begin position="1389"/>
        <end position="1414"/>
    </location>
</feature>
<keyword evidence="3 7" id="KW-0863">Zinc-finger</keyword>
<feature type="domain" description="C2H2-type" evidence="11">
    <location>
        <begin position="679"/>
        <end position="706"/>
    </location>
</feature>